<dbReference type="RefSeq" id="WP_153710305.1">
    <property type="nucleotide sequence ID" value="NZ_BMDS01000005.1"/>
</dbReference>
<dbReference type="InterPro" id="IPR007422">
    <property type="entry name" value="Peptidase_Prp"/>
</dbReference>
<keyword evidence="8" id="KW-1185">Reference proteome</keyword>
<dbReference type="Pfam" id="PF04327">
    <property type="entry name" value="Peptidase_Prp"/>
    <property type="match status" value="1"/>
</dbReference>
<evidence type="ECO:0000256" key="6">
    <source>
        <dbReference type="ARBA" id="ARBA00044538"/>
    </source>
</evidence>
<evidence type="ECO:0000256" key="3">
    <source>
        <dbReference type="ARBA" id="ARBA00022801"/>
    </source>
</evidence>
<evidence type="ECO:0000256" key="1">
    <source>
        <dbReference type="ARBA" id="ARBA00022517"/>
    </source>
</evidence>
<evidence type="ECO:0000313" key="7">
    <source>
        <dbReference type="EMBL" id="GGI63748.1"/>
    </source>
</evidence>
<protein>
    <recommendedName>
        <fullName evidence="6">Ribosomal processing cysteine protease Prp</fullName>
    </recommendedName>
</protein>
<evidence type="ECO:0000256" key="5">
    <source>
        <dbReference type="ARBA" id="ARBA00044503"/>
    </source>
</evidence>
<gene>
    <name evidence="7" type="ORF">GCM10011459_15820</name>
</gene>
<dbReference type="Proteomes" id="UP000603295">
    <property type="component" value="Unassembled WGS sequence"/>
</dbReference>
<sequence>MIRVQFSLDSNQRITSFKMTGHADSGPYGQDIVCAAVSALSISTINGLEQVVHAKPNLNQDNVNGGFLEVTKLDLGHDSQILLRTLLNGLLDIQESYPKNIEVKMFN</sequence>
<comment type="caution">
    <text evidence="7">The sequence shown here is derived from an EMBL/GenBank/DDBJ whole genome shotgun (WGS) entry which is preliminary data.</text>
</comment>
<organism evidence="7 8">
    <name type="scientific">Limosilactobacillus caviae</name>
    <dbReference type="NCBI Taxonomy" id="1769424"/>
    <lineage>
        <taxon>Bacteria</taxon>
        <taxon>Bacillati</taxon>
        <taxon>Bacillota</taxon>
        <taxon>Bacilli</taxon>
        <taxon>Lactobacillales</taxon>
        <taxon>Lactobacillaceae</taxon>
        <taxon>Limosilactobacillus</taxon>
    </lineage>
</organism>
<dbReference type="EMBL" id="BMDS01000005">
    <property type="protein sequence ID" value="GGI63748.1"/>
    <property type="molecule type" value="Genomic_DNA"/>
</dbReference>
<dbReference type="SUPFAM" id="SSF118010">
    <property type="entry name" value="TM1457-like"/>
    <property type="match status" value="1"/>
</dbReference>
<dbReference type="Gene3D" id="3.30.70.1490">
    <property type="entry name" value="Cysteine protease Prp"/>
    <property type="match status" value="1"/>
</dbReference>
<evidence type="ECO:0000313" key="8">
    <source>
        <dbReference type="Proteomes" id="UP000603295"/>
    </source>
</evidence>
<reference evidence="8" key="1">
    <citation type="journal article" date="2019" name="Int. J. Syst. Evol. Microbiol.">
        <title>The Global Catalogue of Microorganisms (GCM) 10K type strain sequencing project: providing services to taxonomists for standard genome sequencing and annotation.</title>
        <authorList>
            <consortium name="The Broad Institute Genomics Platform"/>
            <consortium name="The Broad Institute Genome Sequencing Center for Infectious Disease"/>
            <person name="Wu L."/>
            <person name="Ma J."/>
        </authorList>
    </citation>
    <scope>NUCLEOTIDE SEQUENCE [LARGE SCALE GENOMIC DNA]</scope>
    <source>
        <strain evidence="8">CCM 8609</strain>
    </source>
</reference>
<name>A0ABQ2C8L9_9LACO</name>
<proteinExistence type="inferred from homology"/>
<keyword evidence="1" id="KW-0690">Ribosome biogenesis</keyword>
<keyword evidence="2" id="KW-0645">Protease</keyword>
<dbReference type="PANTHER" id="PTHR39178:SF1">
    <property type="entry name" value="RIBOSOMAL-PROCESSING CYSTEINE PROTEASE PRP"/>
    <property type="match status" value="1"/>
</dbReference>
<accession>A0ABQ2C8L9</accession>
<keyword evidence="3" id="KW-0378">Hydrolase</keyword>
<dbReference type="CDD" id="cd16332">
    <property type="entry name" value="Prp-like"/>
    <property type="match status" value="1"/>
</dbReference>
<comment type="similarity">
    <text evidence="5">Belongs to the Prp family.</text>
</comment>
<evidence type="ECO:0000256" key="2">
    <source>
        <dbReference type="ARBA" id="ARBA00022670"/>
    </source>
</evidence>
<dbReference type="PANTHER" id="PTHR39178">
    <property type="entry name" value="HYPOTHETICAL RIBOSOME-ASSOCIATED PROTEIN"/>
    <property type="match status" value="1"/>
</dbReference>
<dbReference type="InterPro" id="IPR036764">
    <property type="entry name" value="Peptidase_Prp_sf"/>
</dbReference>
<keyword evidence="4" id="KW-0788">Thiol protease</keyword>
<evidence type="ECO:0000256" key="4">
    <source>
        <dbReference type="ARBA" id="ARBA00022807"/>
    </source>
</evidence>